<dbReference type="InterPro" id="IPR050221">
    <property type="entry name" value="26S_Proteasome_ATPase"/>
</dbReference>
<evidence type="ECO:0000256" key="1">
    <source>
        <dbReference type="ARBA" id="ARBA00006914"/>
    </source>
</evidence>
<dbReference type="Gene3D" id="1.10.8.60">
    <property type="match status" value="1"/>
</dbReference>
<dbReference type="InterPro" id="IPR027417">
    <property type="entry name" value="P-loop_NTPase"/>
</dbReference>
<evidence type="ECO:0000256" key="2">
    <source>
        <dbReference type="ARBA" id="ARBA00022741"/>
    </source>
</evidence>
<dbReference type="Gene3D" id="3.40.50.300">
    <property type="entry name" value="P-loop containing nucleotide triphosphate hydrolases"/>
    <property type="match status" value="1"/>
</dbReference>
<reference evidence="5 6" key="1">
    <citation type="journal article" date="2021" name="Int. J. Syst. Evol. Microbiol.">
        <title>Reticulibacter mediterranei gen. nov., sp. nov., within the new family Reticulibacteraceae fam. nov., and Ktedonospora formicarum gen. nov., sp. nov., Ktedonobacter robiniae sp. nov., Dictyobacter formicarum sp. nov. and Dictyobacter arantiisoli sp. nov., belonging to the class Ktedonobacteria.</title>
        <authorList>
            <person name="Yabe S."/>
            <person name="Zheng Y."/>
            <person name="Wang C.M."/>
            <person name="Sakai Y."/>
            <person name="Abe K."/>
            <person name="Yokota A."/>
            <person name="Donadio S."/>
            <person name="Cavaletti L."/>
            <person name="Monciardini P."/>
        </authorList>
    </citation>
    <scope>NUCLEOTIDE SEQUENCE [LARGE SCALE GENOMIC DNA]</scope>
    <source>
        <strain evidence="5 6">SOSP1-9</strain>
    </source>
</reference>
<protein>
    <recommendedName>
        <fullName evidence="4">AAA+ ATPase domain-containing protein</fullName>
    </recommendedName>
</protein>
<evidence type="ECO:0000259" key="4">
    <source>
        <dbReference type="SMART" id="SM00382"/>
    </source>
</evidence>
<keyword evidence="2" id="KW-0547">Nucleotide-binding</keyword>
<keyword evidence="6" id="KW-1185">Reference proteome</keyword>
<accession>A0ABQ3VHD4</accession>
<comment type="similarity">
    <text evidence="1">Belongs to the AAA ATPase family.</text>
</comment>
<sequence>MDDQEQIRQECLQVALQYFNPDLMELQLDQEEQSSYTHKFFVMMKDAGAIIYRINAGQYAVTEHLSRDDAEDEQAMNAPVDLLIQGIPNDVAIPVDALCRSRLFRAVTELLNKTRQKDLKITIATATPLDVPTGPYPEGETAAQTRSLDDPPIEIRALQYRAQQPFFTFEQLVVPDALMEDLLSAVEVIQVEHQVFETWGLRKIQPFAHTALNFHGPPGTGKTLAAHAIAHRLNRPILIASYAEIESKFHGEGPKNIKAIFHAAEKERAILFIDEADSLLSKRLTEVTQGSEQAINSMRSQLFICIQEFRGVVIFATNLIESYDKAFETRVRHLHFPLPDEQCRREIWRKHLVPQLPLANDISTDQLATYADDISGREIRNAVIDAAVRAARYRKGYVELGDLTKAVDRIKTARIEVKSH</sequence>
<organism evidence="5 6">
    <name type="scientific">Dictyobacter formicarum</name>
    <dbReference type="NCBI Taxonomy" id="2778368"/>
    <lineage>
        <taxon>Bacteria</taxon>
        <taxon>Bacillati</taxon>
        <taxon>Chloroflexota</taxon>
        <taxon>Ktedonobacteria</taxon>
        <taxon>Ktedonobacterales</taxon>
        <taxon>Dictyobacteraceae</taxon>
        <taxon>Dictyobacter</taxon>
    </lineage>
</organism>
<feature type="domain" description="AAA+ ATPase" evidence="4">
    <location>
        <begin position="208"/>
        <end position="340"/>
    </location>
</feature>
<proteinExistence type="inferred from homology"/>
<dbReference type="PANTHER" id="PTHR23073">
    <property type="entry name" value="26S PROTEASOME REGULATORY SUBUNIT"/>
    <property type="match status" value="1"/>
</dbReference>
<dbReference type="SUPFAM" id="SSF52540">
    <property type="entry name" value="P-loop containing nucleoside triphosphate hydrolases"/>
    <property type="match status" value="1"/>
</dbReference>
<evidence type="ECO:0000313" key="5">
    <source>
        <dbReference type="EMBL" id="GHO85592.1"/>
    </source>
</evidence>
<name>A0ABQ3VHD4_9CHLR</name>
<dbReference type="InterPro" id="IPR003959">
    <property type="entry name" value="ATPase_AAA_core"/>
</dbReference>
<dbReference type="RefSeq" id="WP_201363231.1">
    <property type="nucleotide sequence ID" value="NZ_BNJJ01000009.1"/>
</dbReference>
<evidence type="ECO:0000313" key="6">
    <source>
        <dbReference type="Proteomes" id="UP000635565"/>
    </source>
</evidence>
<dbReference type="CDD" id="cd19481">
    <property type="entry name" value="RecA-like_protease"/>
    <property type="match status" value="1"/>
</dbReference>
<dbReference type="InterPro" id="IPR003593">
    <property type="entry name" value="AAA+_ATPase"/>
</dbReference>
<dbReference type="Pfam" id="PF00004">
    <property type="entry name" value="AAA"/>
    <property type="match status" value="1"/>
</dbReference>
<dbReference type="EMBL" id="BNJJ01000009">
    <property type="protein sequence ID" value="GHO85592.1"/>
    <property type="molecule type" value="Genomic_DNA"/>
</dbReference>
<dbReference type="SMART" id="SM00382">
    <property type="entry name" value="AAA"/>
    <property type="match status" value="1"/>
</dbReference>
<keyword evidence="3" id="KW-0067">ATP-binding</keyword>
<comment type="caution">
    <text evidence="5">The sequence shown here is derived from an EMBL/GenBank/DDBJ whole genome shotgun (WGS) entry which is preliminary data.</text>
</comment>
<dbReference type="Proteomes" id="UP000635565">
    <property type="component" value="Unassembled WGS sequence"/>
</dbReference>
<gene>
    <name evidence="5" type="ORF">KSZ_35980</name>
</gene>
<evidence type="ECO:0000256" key="3">
    <source>
        <dbReference type="ARBA" id="ARBA00022840"/>
    </source>
</evidence>